<evidence type="ECO:0000256" key="2">
    <source>
        <dbReference type="ARBA" id="ARBA00029447"/>
    </source>
</evidence>
<evidence type="ECO:0000313" key="6">
    <source>
        <dbReference type="Proteomes" id="UP000275504"/>
    </source>
</evidence>
<dbReference type="GO" id="GO:0004888">
    <property type="term" value="F:transmembrane signaling receptor activity"/>
    <property type="evidence" value="ECO:0007669"/>
    <property type="project" value="InterPro"/>
</dbReference>
<dbReference type="EMBL" id="LR134359">
    <property type="protein sequence ID" value="VEG62516.1"/>
    <property type="molecule type" value="Genomic_DNA"/>
</dbReference>
<dbReference type="Gene3D" id="1.10.287.950">
    <property type="entry name" value="Methyl-accepting chemotaxis protein"/>
    <property type="match status" value="1"/>
</dbReference>
<dbReference type="PRINTS" id="PR00260">
    <property type="entry name" value="CHEMTRNSDUCR"/>
</dbReference>
<dbReference type="GO" id="GO:0006935">
    <property type="term" value="P:chemotaxis"/>
    <property type="evidence" value="ECO:0007669"/>
    <property type="project" value="InterPro"/>
</dbReference>
<keyword evidence="1 3" id="KW-0807">Transducer</keyword>
<feature type="domain" description="Methyl-accepting transducer" evidence="4">
    <location>
        <begin position="1"/>
        <end position="108"/>
    </location>
</feature>
<dbReference type="PANTHER" id="PTHR32089">
    <property type="entry name" value="METHYL-ACCEPTING CHEMOTAXIS PROTEIN MCPB"/>
    <property type="match status" value="1"/>
</dbReference>
<dbReference type="AlphaFoldDB" id="A0A3S4S021"/>
<dbReference type="PANTHER" id="PTHR32089:SF112">
    <property type="entry name" value="LYSOZYME-LIKE PROTEIN-RELATED"/>
    <property type="match status" value="1"/>
</dbReference>
<sequence>MDKVELTLSELVNLINENNEKEQNVVANMDNLTQGADNIIEITSSIRDIADQTNLLALNAAIEAARAGEHGRGFAVIADEVGQLADKTSKSLLNINTTVTSKLTTTKH</sequence>
<organism evidence="5 6">
    <name type="scientific">Campylobacter jejuni subsp. doylei</name>
    <dbReference type="NCBI Taxonomy" id="32021"/>
    <lineage>
        <taxon>Bacteria</taxon>
        <taxon>Pseudomonadati</taxon>
        <taxon>Campylobacterota</taxon>
        <taxon>Epsilonproteobacteria</taxon>
        <taxon>Campylobacterales</taxon>
        <taxon>Campylobacteraceae</taxon>
        <taxon>Campylobacter</taxon>
    </lineage>
</organism>
<reference evidence="5 6" key="1">
    <citation type="submission" date="2018-12" db="EMBL/GenBank/DDBJ databases">
        <authorList>
            <consortium name="Pathogen Informatics"/>
        </authorList>
    </citation>
    <scope>NUCLEOTIDE SEQUENCE [LARGE SCALE GENOMIC DNA]</scope>
    <source>
        <strain evidence="5 6">NCTC11951</strain>
    </source>
</reference>
<proteinExistence type="inferred from homology"/>
<protein>
    <submittedName>
        <fullName evidence="5">Methyl-accepting chemotaxis protein</fullName>
    </submittedName>
</protein>
<accession>A0A3S4S021</accession>
<evidence type="ECO:0000313" key="5">
    <source>
        <dbReference type="EMBL" id="VEG62516.1"/>
    </source>
</evidence>
<dbReference type="InterPro" id="IPR004090">
    <property type="entry name" value="Chemotax_Me-accpt_rcpt"/>
</dbReference>
<evidence type="ECO:0000256" key="3">
    <source>
        <dbReference type="PROSITE-ProRule" id="PRU00284"/>
    </source>
</evidence>
<dbReference type="InterPro" id="IPR004089">
    <property type="entry name" value="MCPsignal_dom"/>
</dbReference>
<dbReference type="GO" id="GO:0016020">
    <property type="term" value="C:membrane"/>
    <property type="evidence" value="ECO:0007669"/>
    <property type="project" value="InterPro"/>
</dbReference>
<evidence type="ECO:0000259" key="4">
    <source>
        <dbReference type="PROSITE" id="PS50111"/>
    </source>
</evidence>
<dbReference type="PROSITE" id="PS50111">
    <property type="entry name" value="CHEMOTAXIS_TRANSDUC_2"/>
    <property type="match status" value="1"/>
</dbReference>
<gene>
    <name evidence="5" type="primary">bdlA_2</name>
    <name evidence="5" type="ORF">NCTC11951_01660</name>
</gene>
<evidence type="ECO:0000256" key="1">
    <source>
        <dbReference type="ARBA" id="ARBA00023224"/>
    </source>
</evidence>
<name>A0A3S4S021_CAMJU</name>
<dbReference type="SUPFAM" id="SSF58104">
    <property type="entry name" value="Methyl-accepting chemotaxis protein (MCP) signaling domain"/>
    <property type="match status" value="1"/>
</dbReference>
<dbReference type="GO" id="GO:0007165">
    <property type="term" value="P:signal transduction"/>
    <property type="evidence" value="ECO:0007669"/>
    <property type="project" value="UniProtKB-KW"/>
</dbReference>
<dbReference type="Proteomes" id="UP000275504">
    <property type="component" value="Chromosome"/>
</dbReference>
<comment type="similarity">
    <text evidence="2">Belongs to the methyl-accepting chemotaxis (MCP) protein family.</text>
</comment>
<dbReference type="Pfam" id="PF00015">
    <property type="entry name" value="MCPsignal"/>
    <property type="match status" value="1"/>
</dbReference>